<feature type="transmembrane region" description="Helical" evidence="6">
    <location>
        <begin position="323"/>
        <end position="341"/>
    </location>
</feature>
<feature type="transmembrane region" description="Helical" evidence="6">
    <location>
        <begin position="371"/>
        <end position="389"/>
    </location>
</feature>
<keyword evidence="9" id="KW-1185">Reference proteome</keyword>
<feature type="transmembrane region" description="Helical" evidence="6">
    <location>
        <begin position="568"/>
        <end position="591"/>
    </location>
</feature>
<dbReference type="Pfam" id="PF00482">
    <property type="entry name" value="T2SSF"/>
    <property type="match status" value="1"/>
</dbReference>
<dbReference type="OrthoDB" id="12374at2157"/>
<dbReference type="PANTHER" id="PTHR35402:SF1">
    <property type="entry name" value="TYPE II SECRETION SYSTEM PROTEIN GSPF DOMAIN-CONTAINING PROTEIN"/>
    <property type="match status" value="1"/>
</dbReference>
<dbReference type="Proteomes" id="UP000423396">
    <property type="component" value="Chromosome"/>
</dbReference>
<keyword evidence="8" id="KW-0969">Cilium</keyword>
<evidence type="ECO:0000256" key="1">
    <source>
        <dbReference type="ARBA" id="ARBA00004651"/>
    </source>
</evidence>
<reference evidence="8 9" key="1">
    <citation type="submission" date="2019-10" db="EMBL/GenBank/DDBJ databases">
        <title>Genome Sequences from Six Type Strain Members of the Archaeal Family Sulfolobaceae: Acidianus ambivalens, Acidianus infernus, Metallosphaera prunae, Stygiolobus azoricus, Sulfolobus metallicus, and Sulfurisphaera ohwakuensis.</title>
        <authorList>
            <person name="Counts J.A."/>
            <person name="Kelly R.M."/>
        </authorList>
    </citation>
    <scope>NUCLEOTIDE SEQUENCE [LARGE SCALE GENOMIC DNA]</scope>
    <source>
        <strain evidence="8 9">FC6</strain>
    </source>
</reference>
<keyword evidence="8" id="KW-0966">Cell projection</keyword>
<dbReference type="GO" id="GO:0005886">
    <property type="term" value="C:plasma membrane"/>
    <property type="evidence" value="ECO:0007669"/>
    <property type="project" value="UniProtKB-SubCell"/>
</dbReference>
<protein>
    <submittedName>
        <fullName evidence="8">Flagellar assembly protein</fullName>
    </submittedName>
</protein>
<feature type="transmembrane region" description="Helical" evidence="6">
    <location>
        <begin position="283"/>
        <end position="303"/>
    </location>
</feature>
<name>A0A650CR69_9CREN</name>
<dbReference type="KEGG" id="sazo:D1868_10255"/>
<feature type="transmembrane region" description="Helical" evidence="6">
    <location>
        <begin position="63"/>
        <end position="85"/>
    </location>
</feature>
<evidence type="ECO:0000256" key="6">
    <source>
        <dbReference type="SAM" id="Phobius"/>
    </source>
</evidence>
<evidence type="ECO:0000256" key="4">
    <source>
        <dbReference type="ARBA" id="ARBA00022989"/>
    </source>
</evidence>
<dbReference type="PANTHER" id="PTHR35402">
    <property type="entry name" value="INTEGRAL MEMBRANE PROTEIN-RELATED"/>
    <property type="match status" value="1"/>
</dbReference>
<dbReference type="EMBL" id="CP045483">
    <property type="protein sequence ID" value="QGR20330.1"/>
    <property type="molecule type" value="Genomic_DNA"/>
</dbReference>
<evidence type="ECO:0000313" key="9">
    <source>
        <dbReference type="Proteomes" id="UP000423396"/>
    </source>
</evidence>
<evidence type="ECO:0000256" key="2">
    <source>
        <dbReference type="ARBA" id="ARBA00022475"/>
    </source>
</evidence>
<dbReference type="Gene3D" id="1.20.81.30">
    <property type="entry name" value="Type II secretion system (T2SS), domain F"/>
    <property type="match status" value="1"/>
</dbReference>
<keyword evidence="4 6" id="KW-1133">Transmembrane helix</keyword>
<gene>
    <name evidence="8" type="ORF">D1868_10255</name>
</gene>
<keyword evidence="3 6" id="KW-0812">Transmembrane</keyword>
<keyword evidence="5 6" id="KW-0472">Membrane</keyword>
<dbReference type="InterPro" id="IPR056569">
    <property type="entry name" value="ArlJ-like"/>
</dbReference>
<proteinExistence type="predicted"/>
<accession>A0A650CR69</accession>
<feature type="transmembrane region" description="Helical" evidence="6">
    <location>
        <begin position="254"/>
        <end position="271"/>
    </location>
</feature>
<feature type="transmembrane region" description="Helical" evidence="6">
    <location>
        <begin position="603"/>
        <end position="624"/>
    </location>
</feature>
<sequence length="631" mass="69810">MAISIGRKKSNKNNSNSASKPNYSTIDLLFYKSSLAKSLAKSLRKKLEKAGLPDDPQILASRFVFFLIISIVFMIVLLAVGIISIRDFVLTGNRKFAVFGIMSFIFGIIIPPVTYLLFNLNISQKIDNRRIGIEAETPAFAALFLVFLRSGLSPKILFENLSKTRAFTYINGVSKYIVKRMNYLGESVERAVDSSIKIVPSKLYEELMTTYITAEVSGAPVYETMSTKVKDIIKRIELLASVAADRLSGVGEGYVTWLASGYITIYLILILESVFTLLQLLPLPIIGILVVIFVPMVNVLFIFAVDSLQFKFPEKPLKADKLFLALLPVGFIVGIVLMIILEPLMSRIFHYPPVASQYLIIGMFTLSGTTYYVPATVIGLTLGFILALIPPTIMAQRELNEGTGYDIYVVRLLRAIGEGVRAGLSPETIIKNLKDNKEMGKLQNVLKRLYAYIKLGMPVKDAFRKASQTIIDFPTKVAFNSLADMVEIGSLTPESVEILADQLDSQIRIRNEYYSKIKVLLYMPYIGSILALITSVILSSAILSLISTGGYAFTYGPLAVATTLVPKAIYMTALSSVFNSMLAGLLVGKLARGRIANGYKHSIILMTITMILLLMTLLLHFSFIPHQTPTL</sequence>
<comment type="subcellular location">
    <subcellularLocation>
        <location evidence="1">Cell membrane</location>
        <topology evidence="1">Multi-pass membrane protein</topology>
    </subcellularLocation>
</comment>
<feature type="transmembrane region" description="Helical" evidence="6">
    <location>
        <begin position="519"/>
        <end position="548"/>
    </location>
</feature>
<feature type="domain" description="Type II secretion system protein GspF" evidence="7">
    <location>
        <begin position="413"/>
        <end position="538"/>
    </location>
</feature>
<organism evidence="8 9">
    <name type="scientific">Stygiolobus azoricus</name>
    <dbReference type="NCBI Taxonomy" id="41675"/>
    <lineage>
        <taxon>Archaea</taxon>
        <taxon>Thermoproteota</taxon>
        <taxon>Thermoprotei</taxon>
        <taxon>Sulfolobales</taxon>
        <taxon>Sulfolobaceae</taxon>
        <taxon>Stygiolobus</taxon>
    </lineage>
</organism>
<evidence type="ECO:0000256" key="3">
    <source>
        <dbReference type="ARBA" id="ARBA00022692"/>
    </source>
</evidence>
<feature type="transmembrane region" description="Helical" evidence="6">
    <location>
        <begin position="97"/>
        <end position="118"/>
    </location>
</feature>
<evidence type="ECO:0000313" key="8">
    <source>
        <dbReference type="EMBL" id="QGR20330.1"/>
    </source>
</evidence>
<dbReference type="GeneID" id="42799457"/>
<dbReference type="InterPro" id="IPR018076">
    <property type="entry name" value="T2SS_GspF_dom"/>
</dbReference>
<dbReference type="RefSeq" id="WP_156007781.1">
    <property type="nucleotide sequence ID" value="NZ_CP045483.1"/>
</dbReference>
<dbReference type="InterPro" id="IPR042094">
    <property type="entry name" value="T2SS_GspF_sf"/>
</dbReference>
<evidence type="ECO:0000259" key="7">
    <source>
        <dbReference type="Pfam" id="PF00482"/>
    </source>
</evidence>
<evidence type="ECO:0000256" key="5">
    <source>
        <dbReference type="ARBA" id="ARBA00023136"/>
    </source>
</evidence>
<dbReference type="AlphaFoldDB" id="A0A650CR69"/>
<keyword evidence="8" id="KW-0282">Flagellum</keyword>
<keyword evidence="2" id="KW-1003">Cell membrane</keyword>